<dbReference type="EMBL" id="ANOH01000003">
    <property type="protein sequence ID" value="EMI58542.1"/>
    <property type="molecule type" value="Genomic_DNA"/>
</dbReference>
<sequence length="97" mass="11096">MKRKLQITPKFNLLLVLFSAAYGIFRFALSDAAADVPLQGIILTSLLDFVRFVIVMFVTSWFAREIWNRLIADIFDVRMVAYQEAITFVVALSLFTS</sequence>
<protein>
    <submittedName>
        <fullName evidence="2">Putative membrane protein</fullName>
    </submittedName>
</protein>
<dbReference type="Proteomes" id="UP000011885">
    <property type="component" value="Unassembled WGS sequence"/>
</dbReference>
<accession>M5UAT0</accession>
<evidence type="ECO:0000313" key="2">
    <source>
        <dbReference type="EMBL" id="EMI58542.1"/>
    </source>
</evidence>
<feature type="transmembrane region" description="Helical" evidence="1">
    <location>
        <begin position="41"/>
        <end position="63"/>
    </location>
</feature>
<gene>
    <name evidence="2" type="ORF">RSSM_00069</name>
</gene>
<keyword evidence="1" id="KW-0472">Membrane</keyword>
<keyword evidence="1" id="KW-1133">Transmembrane helix</keyword>
<dbReference type="AlphaFoldDB" id="M5UAT0"/>
<evidence type="ECO:0000313" key="3">
    <source>
        <dbReference type="Proteomes" id="UP000011885"/>
    </source>
</evidence>
<keyword evidence="1" id="KW-0812">Transmembrane</keyword>
<name>M5UAT0_9BACT</name>
<reference evidence="2 3" key="1">
    <citation type="journal article" date="2013" name="Mar. Genomics">
        <title>Expression of sulfatases in Rhodopirellula baltica and the diversity of sulfatases in the genus Rhodopirellula.</title>
        <authorList>
            <person name="Wegner C.E."/>
            <person name="Richter-Heitmann T."/>
            <person name="Klindworth A."/>
            <person name="Klockow C."/>
            <person name="Richter M."/>
            <person name="Achstetter T."/>
            <person name="Glockner F.O."/>
            <person name="Harder J."/>
        </authorList>
    </citation>
    <scope>NUCLEOTIDE SEQUENCE [LARGE SCALE GENOMIC DNA]</scope>
    <source>
        <strain evidence="2 3">SM41</strain>
    </source>
</reference>
<keyword evidence="3" id="KW-1185">Reference proteome</keyword>
<dbReference type="PATRIC" id="fig|1263870.3.peg.76"/>
<evidence type="ECO:0000256" key="1">
    <source>
        <dbReference type="SAM" id="Phobius"/>
    </source>
</evidence>
<proteinExistence type="predicted"/>
<feature type="transmembrane region" description="Helical" evidence="1">
    <location>
        <begin position="12"/>
        <end position="29"/>
    </location>
</feature>
<organism evidence="2 3">
    <name type="scientific">Rhodopirellula sallentina SM41</name>
    <dbReference type="NCBI Taxonomy" id="1263870"/>
    <lineage>
        <taxon>Bacteria</taxon>
        <taxon>Pseudomonadati</taxon>
        <taxon>Planctomycetota</taxon>
        <taxon>Planctomycetia</taxon>
        <taxon>Pirellulales</taxon>
        <taxon>Pirellulaceae</taxon>
        <taxon>Rhodopirellula</taxon>
    </lineage>
</organism>
<comment type="caution">
    <text evidence="2">The sequence shown here is derived from an EMBL/GenBank/DDBJ whole genome shotgun (WGS) entry which is preliminary data.</text>
</comment>